<dbReference type="GO" id="GO:0000049">
    <property type="term" value="F:tRNA binding"/>
    <property type="evidence" value="ECO:0007669"/>
    <property type="project" value="UniProtKB-UniRule"/>
</dbReference>
<keyword evidence="1 5" id="KW-0820">tRNA-binding</keyword>
<proteinExistence type="inferred from homology"/>
<dbReference type="GO" id="GO:0043023">
    <property type="term" value="F:ribosomal large subunit binding"/>
    <property type="evidence" value="ECO:0007669"/>
    <property type="project" value="UniProtKB-UniRule"/>
</dbReference>
<organism evidence="8">
    <name type="scientific">Planktothricoides sp. SpSt-374</name>
    <dbReference type="NCBI Taxonomy" id="2282167"/>
    <lineage>
        <taxon>Bacteria</taxon>
        <taxon>Bacillati</taxon>
        <taxon>Cyanobacteriota</taxon>
        <taxon>Cyanophyceae</taxon>
        <taxon>Oscillatoriophycideae</taxon>
        <taxon>Oscillatoriales</taxon>
        <taxon>Oscillatoriaceae</taxon>
        <taxon>Planktothricoides</taxon>
    </lineage>
</organism>
<dbReference type="GO" id="GO:1990112">
    <property type="term" value="C:RQC complex"/>
    <property type="evidence" value="ECO:0007669"/>
    <property type="project" value="TreeGrafter"/>
</dbReference>
<protein>
    <recommendedName>
        <fullName evidence="5">Rqc2 homolog RqcH</fullName>
        <shortName evidence="5">RqcH</shortName>
    </recommendedName>
</protein>
<evidence type="ECO:0000256" key="4">
    <source>
        <dbReference type="ARBA" id="ARBA00022917"/>
    </source>
</evidence>
<dbReference type="EMBL" id="DSPX01000201">
    <property type="protein sequence ID" value="HGG02856.1"/>
    <property type="molecule type" value="Genomic_DNA"/>
</dbReference>
<keyword evidence="4 5" id="KW-0648">Protein biosynthesis</keyword>
<evidence type="ECO:0000256" key="3">
    <source>
        <dbReference type="ARBA" id="ARBA00022884"/>
    </source>
</evidence>
<evidence type="ECO:0000256" key="2">
    <source>
        <dbReference type="ARBA" id="ARBA00022730"/>
    </source>
</evidence>
<dbReference type="GO" id="GO:0019843">
    <property type="term" value="F:rRNA binding"/>
    <property type="evidence" value="ECO:0007669"/>
    <property type="project" value="UniProtKB-UniRule"/>
</dbReference>
<name>A0A7C3VUB6_9CYAN</name>
<sequence length="586" mass="66055">MQQVDFTTLTAACGELRAQVLPARLEQVYQRDRHTVNLALRTLTGRCWLALSWHPQGARLCLCDPPPRTPDTFTFSDQLRHQLGGLALVAIEPVQPWERAFDLQFARRPGEPIVWHLYAEIMGKRSNAILANQDNIIITCAHQVSEKQSSVRPVQTGQPYELPPALTDPAPSLAESYERWQERVSLIPGKVGKRLLSSYRGLSSALVNSMVVAAGIDPETSTLELTEAQWQGLFQEWLRWLQALAALGQGDLSHIKPAWRDGGYTVLYGGDSGNQAISVQELLDRYYSAKLNHEEFQQLRQALMQKLSRLLGKLRQKAAGWTERLQESEGADRHRLLADLLMAHLYMWEPGMKSIQLPDFETGDPVTVPLNPEKNAVQNAQSLYKLHQKLKRARTAIEPLLAEVVTEIHYLEQVEVAVTQIDTYREEADLLALQEIRQELMQEGQVDSGGSKPGGLKPNSEADFHRYQSPSGFELLVGRNNRQNDLLSFRIAGDYDLWFHTQEIAGSHVLLRLNPGAVADDRDLQLAADLTAYYSRARQSEQVPVVYTKPKHVYKPKGAKPGMVVYKHERVIWGRPQVASVYLSQS</sequence>
<evidence type="ECO:0000256" key="6">
    <source>
        <dbReference type="SAM" id="MobiDB-lite"/>
    </source>
</evidence>
<comment type="similarity">
    <text evidence="5">Belongs to the NEMF family.</text>
</comment>
<dbReference type="PANTHER" id="PTHR15239">
    <property type="entry name" value="NUCLEAR EXPORT MEDIATOR FACTOR NEMF"/>
    <property type="match status" value="1"/>
</dbReference>
<keyword evidence="2 5" id="KW-0699">rRNA-binding</keyword>
<dbReference type="Pfam" id="PF05833">
    <property type="entry name" value="NFACT_N"/>
    <property type="match status" value="1"/>
</dbReference>
<dbReference type="InterPro" id="IPR008532">
    <property type="entry name" value="NFACT_RNA-bd"/>
</dbReference>
<evidence type="ECO:0000256" key="1">
    <source>
        <dbReference type="ARBA" id="ARBA00022555"/>
    </source>
</evidence>
<dbReference type="AlphaFoldDB" id="A0A7C3VUB6"/>
<evidence type="ECO:0000256" key="5">
    <source>
        <dbReference type="HAMAP-Rule" id="MF_00844"/>
    </source>
</evidence>
<accession>A0A7C3VUB6</accession>
<dbReference type="Pfam" id="PF05670">
    <property type="entry name" value="NFACT-R_1"/>
    <property type="match status" value="1"/>
</dbReference>
<keyword evidence="3 5" id="KW-0694">RNA-binding</keyword>
<dbReference type="GO" id="GO:0072344">
    <property type="term" value="P:rescue of stalled ribosome"/>
    <property type="evidence" value="ECO:0007669"/>
    <property type="project" value="UniProtKB-UniRule"/>
</dbReference>
<comment type="subunit">
    <text evidence="5">Associates with stalled 50S ribosomal subunits. Binds to RqcP.</text>
</comment>
<gene>
    <name evidence="5" type="primary">rqcH</name>
    <name evidence="8" type="ORF">ENR15_19990</name>
</gene>
<feature type="region of interest" description="Disordered" evidence="6">
    <location>
        <begin position="442"/>
        <end position="461"/>
    </location>
</feature>
<dbReference type="InterPro" id="IPR051608">
    <property type="entry name" value="RQC_Subunit_NEMF"/>
</dbReference>
<dbReference type="PANTHER" id="PTHR15239:SF6">
    <property type="entry name" value="RIBOSOME QUALITY CONTROL COMPLEX SUBUNIT NEMF"/>
    <property type="match status" value="1"/>
</dbReference>
<evidence type="ECO:0000259" key="7">
    <source>
        <dbReference type="Pfam" id="PF05670"/>
    </source>
</evidence>
<evidence type="ECO:0000313" key="8">
    <source>
        <dbReference type="EMBL" id="HGG02856.1"/>
    </source>
</evidence>
<dbReference type="InterPro" id="IPR043682">
    <property type="entry name" value="RqcH_bacterial"/>
</dbReference>
<comment type="function">
    <text evidence="5">Key component of the ribosome quality control system (RQC), a ribosome-associated complex that mediates the extraction of incompletely synthesized nascent chains from stalled ribosomes and their subsequent degradation. RqcH recruits Ala-charged tRNA, and with RqcP directs the elongation of stalled nascent chains on 50S ribosomal subunits, leading to non-templated C-terminal alanine extensions (Ala tail). The Ala tail promotes nascent chain degradation. May add between 1 and at least 8 Ala residues. Binds to stalled 50S ribosomal subunits.</text>
</comment>
<dbReference type="Gene3D" id="2.30.310.10">
    <property type="entry name" value="ibrinogen binding protein from staphylococcus aureus domain"/>
    <property type="match status" value="1"/>
</dbReference>
<reference evidence="8" key="1">
    <citation type="journal article" date="2020" name="mSystems">
        <title>Genome- and Community-Level Interaction Insights into Carbon Utilization and Element Cycling Functions of Hydrothermarchaeota in Hydrothermal Sediment.</title>
        <authorList>
            <person name="Zhou Z."/>
            <person name="Liu Y."/>
            <person name="Xu W."/>
            <person name="Pan J."/>
            <person name="Luo Z.H."/>
            <person name="Li M."/>
        </authorList>
    </citation>
    <scope>NUCLEOTIDE SEQUENCE [LARGE SCALE GENOMIC DNA]</scope>
    <source>
        <strain evidence="8">SpSt-374</strain>
    </source>
</reference>
<comment type="caution">
    <text evidence="8">The sequence shown here is derived from an EMBL/GenBank/DDBJ whole genome shotgun (WGS) entry which is preliminary data.</text>
</comment>
<feature type="domain" description="NFACT RNA-binding" evidence="7">
    <location>
        <begin position="464"/>
        <end position="565"/>
    </location>
</feature>
<dbReference type="HAMAP" id="MF_00844_B">
    <property type="entry name" value="RqcH_B"/>
    <property type="match status" value="1"/>
</dbReference>